<feature type="region of interest" description="Disordered" evidence="2">
    <location>
        <begin position="179"/>
        <end position="200"/>
    </location>
</feature>
<sequence length="200" mass="22368">MYKVKIVFVGDSGVGKTCIITRATSDLFSQGAQPTVGGSHFDYSITNDEGVIVNFDIWDTAGQDNYKTLVPMYFRSARVAILVFDVTSQESFNNLEEWIHLIHKSAPPDVELVLVGNKLDLENNREVSFDRALNFSQEYGAVLYLETSAQTGQNVKELFDQIANMKQFLNEKEEFVVTNEPSGPTVDLNESSKQSSYCPC</sequence>
<accession>A0A1J4KEA8</accession>
<dbReference type="Pfam" id="PF00071">
    <property type="entry name" value="Ras"/>
    <property type="match status" value="1"/>
</dbReference>
<comment type="caution">
    <text evidence="3">The sequence shown here is derived from an EMBL/GenBank/DDBJ whole genome shotgun (WGS) entry which is preliminary data.</text>
</comment>
<dbReference type="InterPro" id="IPR005225">
    <property type="entry name" value="Small_GTP-bd"/>
</dbReference>
<dbReference type="FunFam" id="3.40.50.300:FF:000808">
    <property type="entry name" value="Small GTP-binding protein, putative"/>
    <property type="match status" value="1"/>
</dbReference>
<dbReference type="SMART" id="SM00176">
    <property type="entry name" value="RAN"/>
    <property type="match status" value="1"/>
</dbReference>
<dbReference type="Proteomes" id="UP000179807">
    <property type="component" value="Unassembled WGS sequence"/>
</dbReference>
<dbReference type="CDD" id="cd00154">
    <property type="entry name" value="Rab"/>
    <property type="match status" value="1"/>
</dbReference>
<proteinExistence type="predicted"/>
<evidence type="ECO:0000256" key="1">
    <source>
        <dbReference type="ARBA" id="ARBA00022741"/>
    </source>
</evidence>
<organism evidence="3 4">
    <name type="scientific">Tritrichomonas foetus</name>
    <dbReference type="NCBI Taxonomy" id="1144522"/>
    <lineage>
        <taxon>Eukaryota</taxon>
        <taxon>Metamonada</taxon>
        <taxon>Parabasalia</taxon>
        <taxon>Tritrichomonadida</taxon>
        <taxon>Tritrichomonadidae</taxon>
        <taxon>Tritrichomonas</taxon>
    </lineage>
</organism>
<evidence type="ECO:0000256" key="2">
    <source>
        <dbReference type="SAM" id="MobiDB-lite"/>
    </source>
</evidence>
<evidence type="ECO:0000313" key="3">
    <source>
        <dbReference type="EMBL" id="OHT09338.1"/>
    </source>
</evidence>
<dbReference type="PROSITE" id="PS51421">
    <property type="entry name" value="RAS"/>
    <property type="match status" value="1"/>
</dbReference>
<name>A0A1J4KEA8_9EUKA</name>
<evidence type="ECO:0000313" key="4">
    <source>
        <dbReference type="Proteomes" id="UP000179807"/>
    </source>
</evidence>
<dbReference type="SMART" id="SM00174">
    <property type="entry name" value="RHO"/>
    <property type="match status" value="1"/>
</dbReference>
<dbReference type="PROSITE" id="PS51419">
    <property type="entry name" value="RAB"/>
    <property type="match status" value="1"/>
</dbReference>
<dbReference type="AlphaFoldDB" id="A0A1J4KEA8"/>
<keyword evidence="1" id="KW-0547">Nucleotide-binding</keyword>
<feature type="compositionally biased region" description="Polar residues" evidence="2">
    <location>
        <begin position="188"/>
        <end position="200"/>
    </location>
</feature>
<dbReference type="InterPro" id="IPR001806">
    <property type="entry name" value="Small_GTPase"/>
</dbReference>
<dbReference type="SMART" id="SM00173">
    <property type="entry name" value="RAS"/>
    <property type="match status" value="1"/>
</dbReference>
<dbReference type="Gene3D" id="3.40.50.300">
    <property type="entry name" value="P-loop containing nucleotide triphosphate hydrolases"/>
    <property type="match status" value="1"/>
</dbReference>
<protein>
    <submittedName>
        <fullName evidence="3">Ras-related protein RABF1</fullName>
    </submittedName>
</protein>
<gene>
    <name evidence="3" type="primary">RABF1</name>
    <name evidence="3" type="ORF">TRFO_21728</name>
</gene>
<dbReference type="SUPFAM" id="SSF52540">
    <property type="entry name" value="P-loop containing nucleoside triphosphate hydrolases"/>
    <property type="match status" value="1"/>
</dbReference>
<dbReference type="EMBL" id="MLAK01000641">
    <property type="protein sequence ID" value="OHT09338.1"/>
    <property type="molecule type" value="Genomic_DNA"/>
</dbReference>
<keyword evidence="4" id="KW-1185">Reference proteome</keyword>
<reference evidence="3" key="1">
    <citation type="submission" date="2016-10" db="EMBL/GenBank/DDBJ databases">
        <authorList>
            <person name="Benchimol M."/>
            <person name="Almeida L.G."/>
            <person name="Vasconcelos A.T."/>
            <person name="Perreira-Neves A."/>
            <person name="Rosa I.A."/>
            <person name="Tasca T."/>
            <person name="Bogo M.R."/>
            <person name="de Souza W."/>
        </authorList>
    </citation>
    <scope>NUCLEOTIDE SEQUENCE [LARGE SCALE GENOMIC DNA]</scope>
    <source>
        <strain evidence="3">K</strain>
    </source>
</reference>
<dbReference type="PANTHER" id="PTHR47978">
    <property type="match status" value="1"/>
</dbReference>
<dbReference type="GO" id="GO:0005525">
    <property type="term" value="F:GTP binding"/>
    <property type="evidence" value="ECO:0007669"/>
    <property type="project" value="InterPro"/>
</dbReference>
<dbReference type="GO" id="GO:0003924">
    <property type="term" value="F:GTPase activity"/>
    <property type="evidence" value="ECO:0007669"/>
    <property type="project" value="InterPro"/>
</dbReference>
<dbReference type="VEuPathDB" id="TrichDB:TRFO_21728"/>
<dbReference type="GeneID" id="94836856"/>
<dbReference type="NCBIfam" id="TIGR00231">
    <property type="entry name" value="small_GTP"/>
    <property type="match status" value="1"/>
</dbReference>
<dbReference type="InterPro" id="IPR027417">
    <property type="entry name" value="P-loop_NTPase"/>
</dbReference>
<dbReference type="SMART" id="SM00175">
    <property type="entry name" value="RAB"/>
    <property type="match status" value="1"/>
</dbReference>
<dbReference type="OrthoDB" id="63533at2759"/>
<dbReference type="PRINTS" id="PR00449">
    <property type="entry name" value="RASTRNSFRMNG"/>
</dbReference>
<dbReference type="PROSITE" id="PS51420">
    <property type="entry name" value="RHO"/>
    <property type="match status" value="1"/>
</dbReference>
<dbReference type="RefSeq" id="XP_068362474.1">
    <property type="nucleotide sequence ID" value="XM_068502152.1"/>
</dbReference>